<evidence type="ECO:0000313" key="3">
    <source>
        <dbReference type="Proteomes" id="UP000790347"/>
    </source>
</evidence>
<feature type="compositionally biased region" description="Basic and acidic residues" evidence="1">
    <location>
        <begin position="180"/>
        <end position="214"/>
    </location>
</feature>
<proteinExistence type="predicted"/>
<feature type="compositionally biased region" description="Low complexity" evidence="1">
    <location>
        <begin position="127"/>
        <end position="145"/>
    </location>
</feature>
<feature type="region of interest" description="Disordered" evidence="1">
    <location>
        <begin position="709"/>
        <end position="788"/>
    </location>
</feature>
<feature type="compositionally biased region" description="Low complexity" evidence="1">
    <location>
        <begin position="776"/>
        <end position="788"/>
    </location>
</feature>
<feature type="non-terminal residue" evidence="2">
    <location>
        <position position="1"/>
    </location>
</feature>
<feature type="region of interest" description="Disordered" evidence="1">
    <location>
        <begin position="19"/>
        <end position="231"/>
    </location>
</feature>
<feature type="compositionally biased region" description="Polar residues" evidence="1">
    <location>
        <begin position="88"/>
        <end position="109"/>
    </location>
</feature>
<feature type="region of interest" description="Disordered" evidence="1">
    <location>
        <begin position="341"/>
        <end position="379"/>
    </location>
</feature>
<dbReference type="EMBL" id="ASGP02000004">
    <property type="protein sequence ID" value="KAH9510693.1"/>
    <property type="molecule type" value="Genomic_DNA"/>
</dbReference>
<dbReference type="AlphaFoldDB" id="A0A922HVX9"/>
<accession>A0A922HVX9</accession>
<evidence type="ECO:0000313" key="2">
    <source>
        <dbReference type="EMBL" id="KAH9510693.1"/>
    </source>
</evidence>
<evidence type="ECO:0000256" key="1">
    <source>
        <dbReference type="SAM" id="MobiDB-lite"/>
    </source>
</evidence>
<feature type="compositionally biased region" description="Pro residues" evidence="1">
    <location>
        <begin position="351"/>
        <end position="371"/>
    </location>
</feature>
<feature type="compositionally biased region" description="Polar residues" evidence="1">
    <location>
        <begin position="594"/>
        <end position="618"/>
    </location>
</feature>
<feature type="compositionally biased region" description="Basic and acidic residues" evidence="1">
    <location>
        <begin position="709"/>
        <end position="718"/>
    </location>
</feature>
<feature type="compositionally biased region" description="Low complexity" evidence="1">
    <location>
        <begin position="425"/>
        <end position="438"/>
    </location>
</feature>
<feature type="region of interest" description="Disordered" evidence="1">
    <location>
        <begin position="590"/>
        <end position="623"/>
    </location>
</feature>
<reference evidence="2" key="2">
    <citation type="journal article" date="2022" name="Res Sq">
        <title>Comparative Genomics Reveals Insights into the Divergent Evolution of Astigmatic Mites and Household Pest Adaptations.</title>
        <authorList>
            <person name="Xiong Q."/>
            <person name="Wan A.T.-Y."/>
            <person name="Liu X.-Y."/>
            <person name="Fung C.S.-H."/>
            <person name="Xiao X."/>
            <person name="Malainual N."/>
            <person name="Hou J."/>
            <person name="Wang L."/>
            <person name="Wang M."/>
            <person name="Yang K."/>
            <person name="Cui Y."/>
            <person name="Leung E."/>
            <person name="Nong W."/>
            <person name="Shin S.-K."/>
            <person name="Au S."/>
            <person name="Jeong K.Y."/>
            <person name="Chew F.T."/>
            <person name="Hui J."/>
            <person name="Leung T.F."/>
            <person name="Tungtrongchitr A."/>
            <person name="Zhong N."/>
            <person name="Liu Z."/>
            <person name="Tsui S."/>
        </authorList>
    </citation>
    <scope>NUCLEOTIDE SEQUENCE</scope>
    <source>
        <strain evidence="2">Derf</strain>
        <tissue evidence="2">Whole organism</tissue>
    </source>
</reference>
<sequence length="788" mass="87036">FSLSNLGIKYSIDSIEHNMADKQNKRTKSPSKVQLVKKSPSITMKKNRSLSKQSIKGKTAKESSTLSKKSRKKSKNERSQSKMKTTARKTSIIKTSSTNLAKSPQNKSLSKLIIIPIDAKSSKTSGNKQLSTSSKKTSKNQSSTKVESISKRKVEVSHSNVSTKQSKTSTALRPRMAKTVAEKIKEKRSKSKLETQSVKEGKSKIQPKLFEKSKKSTKTKKDTKKQKSKTIVRETSKAAGITETILKVSKIEPFKSKPSSKKLELFVIRKSPTPMNSVEEQKSQMALLKAEAEAAARAAKTYEEPKFFETMIETKVATPETKSPLVEHITIKTTVVESIKADIKPKSSKPLPSPPKPASLPPKPASLPPKPASLSETSISSAETSISFVETSISSAEISITFVETITKSVKTSISSAETSISSVETSISSVKPASLPSKPLPIPSKPASLPPKPASLPSKPKSLSSKPASLPSKPASLPSKPKSLSSKPASLPSKPKSISLKPLPKPVMTKTPERFELKQKSVTIVKAIEPESKSMSVTAKDDQPERLVISTSKIATDDQQQPLFQTRTEFPLFIVSSVQVAKSKVSQIPVSPPQQLSKSTQITPKSTSVKTRTSYRSDSTRKSTYARFERTSIFYRRLNDYHRDRRDEAIMIPYNPYLKGRKLYTIHRGDELDQVIDITPGLMSSQSRMNSIRRSKTEVFRLGDRRNADVFDDDHNNKSISSEPTRKPHKMDKQQQQEQQQQLTTTTTLAVKQDPMMKMKAESMEEPSILKTIDSCNSSESTSKSNV</sequence>
<feature type="region of interest" description="Disordered" evidence="1">
    <location>
        <begin position="425"/>
        <end position="511"/>
    </location>
</feature>
<feature type="compositionally biased region" description="Pro residues" evidence="1">
    <location>
        <begin position="439"/>
        <end position="455"/>
    </location>
</feature>
<feature type="compositionally biased region" description="Basic residues" evidence="1">
    <location>
        <begin position="215"/>
        <end position="230"/>
    </location>
</feature>
<organism evidence="2 3">
    <name type="scientific">Dermatophagoides farinae</name>
    <name type="common">American house dust mite</name>
    <dbReference type="NCBI Taxonomy" id="6954"/>
    <lineage>
        <taxon>Eukaryota</taxon>
        <taxon>Metazoa</taxon>
        <taxon>Ecdysozoa</taxon>
        <taxon>Arthropoda</taxon>
        <taxon>Chelicerata</taxon>
        <taxon>Arachnida</taxon>
        <taxon>Acari</taxon>
        <taxon>Acariformes</taxon>
        <taxon>Sarcoptiformes</taxon>
        <taxon>Astigmata</taxon>
        <taxon>Psoroptidia</taxon>
        <taxon>Analgoidea</taxon>
        <taxon>Pyroglyphidae</taxon>
        <taxon>Dermatophagoidinae</taxon>
        <taxon>Dermatophagoides</taxon>
    </lineage>
</organism>
<feature type="compositionally biased region" description="Low complexity" evidence="1">
    <location>
        <begin position="456"/>
        <end position="503"/>
    </location>
</feature>
<feature type="compositionally biased region" description="Polar residues" evidence="1">
    <location>
        <begin position="157"/>
        <end position="171"/>
    </location>
</feature>
<protein>
    <submittedName>
        <fullName evidence="2">Uncharacterized protein</fullName>
    </submittedName>
</protein>
<gene>
    <name evidence="2" type="ORF">DERF_009202</name>
</gene>
<keyword evidence="3" id="KW-1185">Reference proteome</keyword>
<feature type="compositionally biased region" description="Low complexity" evidence="1">
    <location>
        <begin position="735"/>
        <end position="750"/>
    </location>
</feature>
<name>A0A922HVX9_DERFA</name>
<reference evidence="2" key="1">
    <citation type="submission" date="2013-05" db="EMBL/GenBank/DDBJ databases">
        <authorList>
            <person name="Yim A.K.Y."/>
            <person name="Chan T.F."/>
            <person name="Ji K.M."/>
            <person name="Liu X.Y."/>
            <person name="Zhou J.W."/>
            <person name="Li R.Q."/>
            <person name="Yang K.Y."/>
            <person name="Li J."/>
            <person name="Li M."/>
            <person name="Law P.T.W."/>
            <person name="Wu Y.L."/>
            <person name="Cai Z.L."/>
            <person name="Qin H."/>
            <person name="Bao Y."/>
            <person name="Leung R.K.K."/>
            <person name="Ng P.K.S."/>
            <person name="Zou J."/>
            <person name="Zhong X.J."/>
            <person name="Ran P.X."/>
            <person name="Zhong N.S."/>
            <person name="Liu Z.G."/>
            <person name="Tsui S.K.W."/>
        </authorList>
    </citation>
    <scope>NUCLEOTIDE SEQUENCE</scope>
    <source>
        <strain evidence="2">Derf</strain>
        <tissue evidence="2">Whole organism</tissue>
    </source>
</reference>
<feature type="compositionally biased region" description="Polar residues" evidence="1">
    <location>
        <begin position="40"/>
        <end position="56"/>
    </location>
</feature>
<dbReference type="Proteomes" id="UP000790347">
    <property type="component" value="Unassembled WGS sequence"/>
</dbReference>
<comment type="caution">
    <text evidence="2">The sequence shown here is derived from an EMBL/GenBank/DDBJ whole genome shotgun (WGS) entry which is preliminary data.</text>
</comment>